<dbReference type="EMBL" id="CAJJDP010000133">
    <property type="protein sequence ID" value="CAD8204395.1"/>
    <property type="molecule type" value="Genomic_DNA"/>
</dbReference>
<evidence type="ECO:0000313" key="3">
    <source>
        <dbReference type="EMBL" id="CAD8204395.1"/>
    </source>
</evidence>
<sequence length="287" mass="34849">MRFHFDPNNANRIKQQQQEKQQKQPKIELPDSQNMAQTISVELPNENSNMEVHSGNDQQRLPSEFNKNFYEPKETWEKLPDYPLVYQDLKVPDCNQNEIYLALYEQCFNEEIAKFKEHYSSYKELIFYCDKMQTMMNQFLTKERQMKEKYCQPIQKDLPYLIKKLEYQQQIKEYEKSIEKFIKAQTKIKLILQNDIQQHVSIQMINHISYDQSSNHEIFHQRINEFLEKNQNLKEQLLERTTQHFVKLSNDSKKIQEENKEIQRQIQMFEQNLGKNTDQFQVLNCFI</sequence>
<gene>
    <name evidence="3" type="ORF">POCTA_138.1.T1320134</name>
</gene>
<evidence type="ECO:0000313" key="4">
    <source>
        <dbReference type="Proteomes" id="UP000683925"/>
    </source>
</evidence>
<feature type="compositionally biased region" description="Basic and acidic residues" evidence="2">
    <location>
        <begin position="20"/>
        <end position="29"/>
    </location>
</feature>
<reference evidence="3" key="1">
    <citation type="submission" date="2021-01" db="EMBL/GenBank/DDBJ databases">
        <authorList>
            <consortium name="Genoscope - CEA"/>
            <person name="William W."/>
        </authorList>
    </citation>
    <scope>NUCLEOTIDE SEQUENCE</scope>
</reference>
<organism evidence="3 4">
    <name type="scientific">Paramecium octaurelia</name>
    <dbReference type="NCBI Taxonomy" id="43137"/>
    <lineage>
        <taxon>Eukaryota</taxon>
        <taxon>Sar</taxon>
        <taxon>Alveolata</taxon>
        <taxon>Ciliophora</taxon>
        <taxon>Intramacronucleata</taxon>
        <taxon>Oligohymenophorea</taxon>
        <taxon>Peniculida</taxon>
        <taxon>Parameciidae</taxon>
        <taxon>Paramecium</taxon>
    </lineage>
</organism>
<keyword evidence="4" id="KW-1185">Reference proteome</keyword>
<protein>
    <submittedName>
        <fullName evidence="3">Uncharacterized protein</fullName>
    </submittedName>
</protein>
<proteinExistence type="predicted"/>
<evidence type="ECO:0000256" key="1">
    <source>
        <dbReference type="SAM" id="Coils"/>
    </source>
</evidence>
<accession>A0A8S1XTH3</accession>
<dbReference type="Proteomes" id="UP000683925">
    <property type="component" value="Unassembled WGS sequence"/>
</dbReference>
<comment type="caution">
    <text evidence="3">The sequence shown here is derived from an EMBL/GenBank/DDBJ whole genome shotgun (WGS) entry which is preliminary data.</text>
</comment>
<dbReference type="OMA" id="YEPKETW"/>
<dbReference type="OrthoDB" id="301528at2759"/>
<feature type="coiled-coil region" evidence="1">
    <location>
        <begin position="216"/>
        <end position="279"/>
    </location>
</feature>
<name>A0A8S1XTH3_PAROT</name>
<feature type="region of interest" description="Disordered" evidence="2">
    <location>
        <begin position="1"/>
        <end position="37"/>
    </location>
</feature>
<evidence type="ECO:0000256" key="2">
    <source>
        <dbReference type="SAM" id="MobiDB-lite"/>
    </source>
</evidence>
<keyword evidence="1" id="KW-0175">Coiled coil</keyword>
<dbReference type="AlphaFoldDB" id="A0A8S1XTH3"/>